<keyword evidence="7" id="KW-1185">Reference proteome</keyword>
<accession>A0A3E0VKL7</accession>
<dbReference type="PRINTS" id="PR00455">
    <property type="entry name" value="HTHTETR"/>
</dbReference>
<name>A0A3E0VKL7_9MICO</name>
<dbReference type="Proteomes" id="UP000256486">
    <property type="component" value="Unassembled WGS sequence"/>
</dbReference>
<feature type="domain" description="HTH tetR-type" evidence="5">
    <location>
        <begin position="13"/>
        <end position="73"/>
    </location>
</feature>
<evidence type="ECO:0000313" key="6">
    <source>
        <dbReference type="EMBL" id="RFA10175.1"/>
    </source>
</evidence>
<feature type="DNA-binding region" description="H-T-H motif" evidence="4">
    <location>
        <begin position="36"/>
        <end position="55"/>
    </location>
</feature>
<dbReference type="SUPFAM" id="SSF46689">
    <property type="entry name" value="Homeodomain-like"/>
    <property type="match status" value="1"/>
</dbReference>
<dbReference type="PANTHER" id="PTHR30055">
    <property type="entry name" value="HTH-TYPE TRANSCRIPTIONAL REGULATOR RUTR"/>
    <property type="match status" value="1"/>
</dbReference>
<dbReference type="PROSITE" id="PS50977">
    <property type="entry name" value="HTH_TETR_2"/>
    <property type="match status" value="1"/>
</dbReference>
<dbReference type="InterPro" id="IPR050109">
    <property type="entry name" value="HTH-type_TetR-like_transc_reg"/>
</dbReference>
<organism evidence="6 7">
    <name type="scientific">Subtercola boreus</name>
    <dbReference type="NCBI Taxonomy" id="120213"/>
    <lineage>
        <taxon>Bacteria</taxon>
        <taxon>Bacillati</taxon>
        <taxon>Actinomycetota</taxon>
        <taxon>Actinomycetes</taxon>
        <taxon>Micrococcales</taxon>
        <taxon>Microbacteriaceae</taxon>
        <taxon>Subtercola</taxon>
    </lineage>
</organism>
<evidence type="ECO:0000256" key="2">
    <source>
        <dbReference type="ARBA" id="ARBA00023125"/>
    </source>
</evidence>
<evidence type="ECO:0000256" key="1">
    <source>
        <dbReference type="ARBA" id="ARBA00023015"/>
    </source>
</evidence>
<dbReference type="OrthoDB" id="956698at2"/>
<dbReference type="PANTHER" id="PTHR30055:SF238">
    <property type="entry name" value="MYCOFACTOCIN BIOSYNTHESIS TRANSCRIPTIONAL REGULATOR MFTR-RELATED"/>
    <property type="match status" value="1"/>
</dbReference>
<comment type="caution">
    <text evidence="6">The sequence shown here is derived from an EMBL/GenBank/DDBJ whole genome shotgun (WGS) entry which is preliminary data.</text>
</comment>
<protein>
    <recommendedName>
        <fullName evidence="5">HTH tetR-type domain-containing protein</fullName>
    </recommendedName>
</protein>
<dbReference type="Gene3D" id="1.10.357.10">
    <property type="entry name" value="Tetracycline Repressor, domain 2"/>
    <property type="match status" value="1"/>
</dbReference>
<dbReference type="RefSeq" id="WP_116415557.1">
    <property type="nucleotide sequence ID" value="NZ_NBWZ01000001.1"/>
</dbReference>
<evidence type="ECO:0000256" key="3">
    <source>
        <dbReference type="ARBA" id="ARBA00023163"/>
    </source>
</evidence>
<reference evidence="6 7" key="1">
    <citation type="submission" date="2017-04" db="EMBL/GenBank/DDBJ databases">
        <title>Comparative genome analysis of Subtercola boreus.</title>
        <authorList>
            <person name="Cho Y.-J."/>
            <person name="Cho A."/>
            <person name="Kim O.-S."/>
            <person name="Lee J.-I."/>
        </authorList>
    </citation>
    <scope>NUCLEOTIDE SEQUENCE [LARGE SCALE GENOMIC DNA]</scope>
    <source>
        <strain evidence="6 7">K300</strain>
    </source>
</reference>
<evidence type="ECO:0000259" key="5">
    <source>
        <dbReference type="PROSITE" id="PS50977"/>
    </source>
</evidence>
<proteinExistence type="predicted"/>
<dbReference type="Pfam" id="PF00440">
    <property type="entry name" value="TetR_N"/>
    <property type="match status" value="1"/>
</dbReference>
<evidence type="ECO:0000313" key="7">
    <source>
        <dbReference type="Proteomes" id="UP000256486"/>
    </source>
</evidence>
<keyword evidence="1" id="KW-0805">Transcription regulation</keyword>
<dbReference type="InterPro" id="IPR041347">
    <property type="entry name" value="MftR_C"/>
</dbReference>
<dbReference type="Gene3D" id="1.10.10.60">
    <property type="entry name" value="Homeodomain-like"/>
    <property type="match status" value="1"/>
</dbReference>
<dbReference type="GO" id="GO:0003700">
    <property type="term" value="F:DNA-binding transcription factor activity"/>
    <property type="evidence" value="ECO:0007669"/>
    <property type="project" value="TreeGrafter"/>
</dbReference>
<gene>
    <name evidence="6" type="ORF">B7R54_13880</name>
</gene>
<dbReference type="InterPro" id="IPR001647">
    <property type="entry name" value="HTH_TetR"/>
</dbReference>
<dbReference type="EMBL" id="NBWZ01000001">
    <property type="protein sequence ID" value="RFA10175.1"/>
    <property type="molecule type" value="Genomic_DNA"/>
</dbReference>
<sequence length="209" mass="22649">MTGSSQPRGRPPASSREEIEAKAIALFLERGFAATTVTAIAAACGVSKTSFFRYYSSKSDIVWLAFDVHIARLRSLLAESDPSVPALTAVRLAVVEALTGDADEQGIWMRRFRLIDTSPELRDGESAHWILWADAVSDFLVERIGCPADHVVPPVVSGAVQSLFLAQLRSWLPLSEPAGMLTRRLDAELGPLCEALQPWVDESCGAPVS</sequence>
<dbReference type="AlphaFoldDB" id="A0A3E0VKL7"/>
<dbReference type="Pfam" id="PF17754">
    <property type="entry name" value="TetR_C_14"/>
    <property type="match status" value="1"/>
</dbReference>
<keyword evidence="2 4" id="KW-0238">DNA-binding</keyword>
<dbReference type="GO" id="GO:0000976">
    <property type="term" value="F:transcription cis-regulatory region binding"/>
    <property type="evidence" value="ECO:0007669"/>
    <property type="project" value="TreeGrafter"/>
</dbReference>
<keyword evidence="3" id="KW-0804">Transcription</keyword>
<dbReference type="InterPro" id="IPR009057">
    <property type="entry name" value="Homeodomain-like_sf"/>
</dbReference>
<evidence type="ECO:0000256" key="4">
    <source>
        <dbReference type="PROSITE-ProRule" id="PRU00335"/>
    </source>
</evidence>